<gene>
    <name evidence="1" type="ORF">ISP15_17945</name>
</gene>
<evidence type="ECO:0000313" key="2">
    <source>
        <dbReference type="Proteomes" id="UP001620461"/>
    </source>
</evidence>
<accession>A0ABW8JP25</accession>
<organism evidence="1 2">
    <name type="scientific">Dyella jejuensis</name>
    <dbReference type="NCBI Taxonomy" id="1432009"/>
    <lineage>
        <taxon>Bacteria</taxon>
        <taxon>Pseudomonadati</taxon>
        <taxon>Pseudomonadota</taxon>
        <taxon>Gammaproteobacteria</taxon>
        <taxon>Lysobacterales</taxon>
        <taxon>Rhodanobacteraceae</taxon>
        <taxon>Dyella</taxon>
    </lineage>
</organism>
<protein>
    <submittedName>
        <fullName evidence="1">Uncharacterized protein</fullName>
    </submittedName>
</protein>
<proteinExistence type="predicted"/>
<dbReference type="RefSeq" id="WP_404549335.1">
    <property type="nucleotide sequence ID" value="NZ_JADIKJ010000034.1"/>
</dbReference>
<reference evidence="1 2" key="1">
    <citation type="submission" date="2020-10" db="EMBL/GenBank/DDBJ databases">
        <title>Phylogeny of dyella-like bacteria.</title>
        <authorList>
            <person name="Fu J."/>
        </authorList>
    </citation>
    <scope>NUCLEOTIDE SEQUENCE [LARGE SCALE GENOMIC DNA]</scope>
    <source>
        <strain evidence="1 2">JP1</strain>
    </source>
</reference>
<keyword evidence="2" id="KW-1185">Reference proteome</keyword>
<dbReference type="EMBL" id="JADIKJ010000034">
    <property type="protein sequence ID" value="MFK2902214.1"/>
    <property type="molecule type" value="Genomic_DNA"/>
</dbReference>
<sequence length="133" mass="14741">MKVIIILIATFILIGCFGFKPFQPPPDPDKRWRKPGATDTEIVAALLECGVPTPRGPNIKVRVTMTTDEVALSKLCMEHSGFTSDFDDSWSGYCLKFKDINSCGLGTKAPSRDKNKRLNSQFCKSFPNADVCH</sequence>
<dbReference type="PROSITE" id="PS51257">
    <property type="entry name" value="PROKAR_LIPOPROTEIN"/>
    <property type="match status" value="1"/>
</dbReference>
<comment type="caution">
    <text evidence="1">The sequence shown here is derived from an EMBL/GenBank/DDBJ whole genome shotgun (WGS) entry which is preliminary data.</text>
</comment>
<name>A0ABW8JP25_9GAMM</name>
<dbReference type="Proteomes" id="UP001620461">
    <property type="component" value="Unassembled WGS sequence"/>
</dbReference>
<evidence type="ECO:0000313" key="1">
    <source>
        <dbReference type="EMBL" id="MFK2902214.1"/>
    </source>
</evidence>